<dbReference type="GO" id="GO:0052689">
    <property type="term" value="F:carboxylic ester hydrolase activity"/>
    <property type="evidence" value="ECO:0007669"/>
    <property type="project" value="TreeGrafter"/>
</dbReference>
<dbReference type="OrthoDB" id="9809549at2"/>
<dbReference type="RefSeq" id="WP_090884467.1">
    <property type="nucleotide sequence ID" value="NZ_FOGG01000012.1"/>
</dbReference>
<sequence length="354" mass="39432">MKRIFFIALLLTSANIFAQDTEVLFNNADKSITIGATISAPKGHNSGNAVVLVSGGGVQDRDGKMAGHPYFKLLADYFNSKGLTVLRMDDRGIGKTTGQYDLATTADFADDALSAIAYLKSRKDLKLKRIGLVGHSEGGAASAIAAAKSKDVAFIISLAGLALDGQSSLKFQNEDLVANAKISDIDKKRSNEINNLMFKTAYQYVDSVNMEQKLNDTYNEWKKKDDAYFKTLNIEFDHFRFPVYSYVMNAVKPWYRYFLKFDPVNFLPKVKVPILAINGDKDLMVRSEVNLANWKNLPLKGGNKDVTIKQISSMNHLLQHCITCEPQEYAQIKEAITPEVFETISKWLEANGLM</sequence>
<keyword evidence="4" id="KW-1185">Reference proteome</keyword>
<accession>A0A1H9QP05</accession>
<dbReference type="STRING" id="390241.SAMN04488023_11288"/>
<evidence type="ECO:0000313" key="3">
    <source>
        <dbReference type="EMBL" id="SER62311.1"/>
    </source>
</evidence>
<evidence type="ECO:0000256" key="1">
    <source>
        <dbReference type="SAM" id="SignalP"/>
    </source>
</evidence>
<feature type="domain" description="AB hydrolase-1" evidence="2">
    <location>
        <begin position="49"/>
        <end position="297"/>
    </location>
</feature>
<proteinExistence type="predicted"/>
<dbReference type="InterPro" id="IPR053145">
    <property type="entry name" value="AB_hydrolase_Est10"/>
</dbReference>
<dbReference type="EMBL" id="FOGG01000012">
    <property type="protein sequence ID" value="SER62311.1"/>
    <property type="molecule type" value="Genomic_DNA"/>
</dbReference>
<keyword evidence="1" id="KW-0732">Signal</keyword>
<dbReference type="Pfam" id="PF00561">
    <property type="entry name" value="Abhydrolase_1"/>
    <property type="match status" value="1"/>
</dbReference>
<dbReference type="Gene3D" id="3.40.50.1820">
    <property type="entry name" value="alpha/beta hydrolase"/>
    <property type="match status" value="1"/>
</dbReference>
<name>A0A1H9QP05_9SPHI</name>
<gene>
    <name evidence="3" type="ORF">SAMN04488023_11288</name>
</gene>
<protein>
    <recommendedName>
        <fullName evidence="2">AB hydrolase-1 domain-containing protein</fullName>
    </recommendedName>
</protein>
<feature type="signal peptide" evidence="1">
    <location>
        <begin position="1"/>
        <end position="18"/>
    </location>
</feature>
<reference evidence="3 4" key="1">
    <citation type="submission" date="2016-10" db="EMBL/GenBank/DDBJ databases">
        <authorList>
            <person name="de Groot N.N."/>
        </authorList>
    </citation>
    <scope>NUCLEOTIDE SEQUENCE [LARGE SCALE GENOMIC DNA]</scope>
    <source>
        <strain evidence="3 4">DSM 18610</strain>
    </source>
</reference>
<dbReference type="Proteomes" id="UP000199572">
    <property type="component" value="Unassembled WGS sequence"/>
</dbReference>
<dbReference type="SUPFAM" id="SSF53474">
    <property type="entry name" value="alpha/beta-Hydrolases"/>
    <property type="match status" value="1"/>
</dbReference>
<feature type="chain" id="PRO_5011680668" description="AB hydrolase-1 domain-containing protein" evidence="1">
    <location>
        <begin position="19"/>
        <end position="354"/>
    </location>
</feature>
<dbReference type="AlphaFoldDB" id="A0A1H9QP05"/>
<evidence type="ECO:0000313" key="4">
    <source>
        <dbReference type="Proteomes" id="UP000199572"/>
    </source>
</evidence>
<dbReference type="InterPro" id="IPR029058">
    <property type="entry name" value="AB_hydrolase_fold"/>
</dbReference>
<organism evidence="3 4">
    <name type="scientific">Pedobacter rhizosphaerae</name>
    <dbReference type="NCBI Taxonomy" id="390241"/>
    <lineage>
        <taxon>Bacteria</taxon>
        <taxon>Pseudomonadati</taxon>
        <taxon>Bacteroidota</taxon>
        <taxon>Sphingobacteriia</taxon>
        <taxon>Sphingobacteriales</taxon>
        <taxon>Sphingobacteriaceae</taxon>
        <taxon>Pedobacter</taxon>
    </lineage>
</organism>
<dbReference type="InterPro" id="IPR000073">
    <property type="entry name" value="AB_hydrolase_1"/>
</dbReference>
<dbReference type="PANTHER" id="PTHR43265">
    <property type="entry name" value="ESTERASE ESTD"/>
    <property type="match status" value="1"/>
</dbReference>
<dbReference type="PANTHER" id="PTHR43265:SF1">
    <property type="entry name" value="ESTERASE ESTD"/>
    <property type="match status" value="1"/>
</dbReference>
<evidence type="ECO:0000259" key="2">
    <source>
        <dbReference type="Pfam" id="PF00561"/>
    </source>
</evidence>